<accession>A0ABD3WUH5</accession>
<gene>
    <name evidence="3" type="ORF">ACJMK2_034926</name>
</gene>
<keyword evidence="2" id="KW-0472">Membrane</keyword>
<feature type="compositionally biased region" description="Polar residues" evidence="1">
    <location>
        <begin position="1025"/>
        <end position="1039"/>
    </location>
</feature>
<evidence type="ECO:0000313" key="4">
    <source>
        <dbReference type="Proteomes" id="UP001634394"/>
    </source>
</evidence>
<proteinExistence type="predicted"/>
<keyword evidence="4" id="KW-1185">Reference proteome</keyword>
<reference evidence="3 4" key="1">
    <citation type="submission" date="2024-11" db="EMBL/GenBank/DDBJ databases">
        <title>Chromosome-level genome assembly of the freshwater bivalve Anodonta woodiana.</title>
        <authorList>
            <person name="Chen X."/>
        </authorList>
    </citation>
    <scope>NUCLEOTIDE SEQUENCE [LARGE SCALE GENOMIC DNA]</scope>
    <source>
        <strain evidence="3">MN2024</strain>
        <tissue evidence="3">Gills</tissue>
    </source>
</reference>
<organism evidence="3 4">
    <name type="scientific">Sinanodonta woodiana</name>
    <name type="common">Chinese pond mussel</name>
    <name type="synonym">Anodonta woodiana</name>
    <dbReference type="NCBI Taxonomy" id="1069815"/>
    <lineage>
        <taxon>Eukaryota</taxon>
        <taxon>Metazoa</taxon>
        <taxon>Spiralia</taxon>
        <taxon>Lophotrochozoa</taxon>
        <taxon>Mollusca</taxon>
        <taxon>Bivalvia</taxon>
        <taxon>Autobranchia</taxon>
        <taxon>Heteroconchia</taxon>
        <taxon>Palaeoheterodonta</taxon>
        <taxon>Unionida</taxon>
        <taxon>Unionoidea</taxon>
        <taxon>Unionidae</taxon>
        <taxon>Unioninae</taxon>
        <taxon>Sinanodonta</taxon>
    </lineage>
</organism>
<dbReference type="AlphaFoldDB" id="A0ABD3WUH5"/>
<feature type="compositionally biased region" description="Polar residues" evidence="1">
    <location>
        <begin position="176"/>
        <end position="202"/>
    </location>
</feature>
<name>A0ABD3WUH5_SINWO</name>
<feature type="region of interest" description="Disordered" evidence="1">
    <location>
        <begin position="335"/>
        <end position="367"/>
    </location>
</feature>
<feature type="compositionally biased region" description="Low complexity" evidence="1">
    <location>
        <begin position="345"/>
        <end position="354"/>
    </location>
</feature>
<feature type="compositionally biased region" description="Basic and acidic residues" evidence="1">
    <location>
        <begin position="241"/>
        <end position="250"/>
    </location>
</feature>
<dbReference type="Proteomes" id="UP001634394">
    <property type="component" value="Unassembled WGS sequence"/>
</dbReference>
<feature type="region of interest" description="Disordered" evidence="1">
    <location>
        <begin position="168"/>
        <end position="271"/>
    </location>
</feature>
<dbReference type="InterPro" id="IPR030417">
    <property type="entry name" value="MS4A"/>
</dbReference>
<keyword evidence="2" id="KW-0812">Transmembrane</keyword>
<evidence type="ECO:0000256" key="2">
    <source>
        <dbReference type="SAM" id="Phobius"/>
    </source>
</evidence>
<dbReference type="PANTHER" id="PTHR23320:SF130">
    <property type="entry name" value="TRANSMEMBRANE PROTEIN 212"/>
    <property type="match status" value="1"/>
</dbReference>
<feature type="transmembrane region" description="Helical" evidence="2">
    <location>
        <begin position="79"/>
        <end position="103"/>
    </location>
</feature>
<comment type="caution">
    <text evidence="3">The sequence shown here is derived from an EMBL/GenBank/DDBJ whole genome shotgun (WGS) entry which is preliminary data.</text>
</comment>
<feature type="transmembrane region" description="Helical" evidence="2">
    <location>
        <begin position="123"/>
        <end position="151"/>
    </location>
</feature>
<feature type="compositionally biased region" description="Polar residues" evidence="1">
    <location>
        <begin position="681"/>
        <end position="694"/>
    </location>
</feature>
<feature type="region of interest" description="Disordered" evidence="1">
    <location>
        <begin position="666"/>
        <end position="707"/>
    </location>
</feature>
<feature type="transmembrane region" description="Helical" evidence="2">
    <location>
        <begin position="46"/>
        <end position="67"/>
    </location>
</feature>
<evidence type="ECO:0000313" key="3">
    <source>
        <dbReference type="EMBL" id="KAL3877185.1"/>
    </source>
</evidence>
<feature type="compositionally biased region" description="Basic residues" evidence="1">
    <location>
        <begin position="223"/>
        <end position="233"/>
    </location>
</feature>
<keyword evidence="2" id="KW-1133">Transmembrane helix</keyword>
<feature type="transmembrane region" description="Helical" evidence="2">
    <location>
        <begin position="15"/>
        <end position="40"/>
    </location>
</feature>
<feature type="compositionally biased region" description="Polar residues" evidence="1">
    <location>
        <begin position="1045"/>
        <end position="1054"/>
    </location>
</feature>
<evidence type="ECO:0000256" key="1">
    <source>
        <dbReference type="SAM" id="MobiDB-lite"/>
    </source>
</evidence>
<protein>
    <submittedName>
        <fullName evidence="3">Uncharacterized protein</fullName>
    </submittedName>
</protein>
<dbReference type="EMBL" id="JBJQND010000005">
    <property type="protein sequence ID" value="KAL3877185.1"/>
    <property type="molecule type" value="Genomic_DNA"/>
</dbReference>
<feature type="compositionally biased region" description="Basic and acidic residues" evidence="1">
    <location>
        <begin position="666"/>
        <end position="680"/>
    </location>
</feature>
<sequence length="1120" mass="124708">MSLSVQLMFKFPHHIVMSLAAVMAAFGIASITLAIMSLTFGVWGNYWGTGIWCGTVVFIGGLNGVVATHFKSSCCIKSYLILSIIGAVTSLAMLALSAGGLDYSSGFYKIYHDHSHNDLRTKVIYGCSLGCAIVQLVLCVASTGVCIYFIFIDKETVSFPIVKKQKNGHHKRNAGIRNSQTSISSRSPLVSKNNKSEAQNVRKTSRTCADIAENRNEVSFVSRGRHSQRKTSRRSNTSERNQSDVNDRSCGRPPTFSTFGHMSEDENARNCSNTAEVIESVPAESQPSQAQAPEASRINSLVCLWEPTLPIEEDEELPPYEELKVEDHCDLYAGSQPQCEDHELSSSSSESNISPLHRTYKPTPSQKAQDEITHADLNENLNKQHSYTCRIIDGRMTISGLENENIEHHGIHVPSSSSQRSKDERGQLQRSVTLSSPYIHRCHKQPVPCNHGLHPQLLSSHNFKRDGDQIDFQESRKAPVRSQSLRLPLEHPHHYFKVPSDQNLDNISEVNARNSFSAQGIESLRATQGSLKTRSNNPFPKKHSAKQALIEVPLHNSSFHTFKYSLPVKTDVSPKPPRLNPLSRCTDIIKHDVPQDVNLVELNTEHESDQSLKNYLPLNIVGKSLSQNTGKVFKQNTAELQGNKIDKDYINCDNYYKTKETNKMGIFDRDQSKDSDEKQGGRNQLDPSRSVINRESSHIQTKDNSMSDHIYIDSKQGGVKQVSLSRSSLISPTLPSIPKPCVTLPRHSSTSLFKPVHQLSQQEVFSPIPTQFHAMSVAQESGRKSDYGTSSMPQVLKEPSALFAGADKALDSNVFEKDSSHQTLQQLPDMEHVRSKENRVQHNESHPEKIQSPERIQSFQNVVYESSNLSPPSDLSAMCNTSYSLEGTKNNLPEFSTASLFPWLRESAGPHEVRNFNGARPKTTRITKSTDTPVLIHPGKSYFSSNKRTNQKDDVPFTEKTLVHPHVNLSAHVVIGRPLSKEEFLSSQSQKGDLKARIPVHCEGRISAPPSIVRQNSNPLDQTIEPTQNSGSSQFTTGISDRFSNHASAGSHNPSQGVLLLRRQQSYQESVNRQHENVGQGSSIHQAQTIVASRIRQQQQQLPPPVQQHNGRQPLYSVIL</sequence>
<feature type="region of interest" description="Disordered" evidence="1">
    <location>
        <begin position="1025"/>
        <end position="1054"/>
    </location>
</feature>
<dbReference type="PANTHER" id="PTHR23320">
    <property type="entry name" value="MEMBRANE-SPANNING 4-DOMAINS SUBFAMILY A MS4A -RELATED"/>
    <property type="match status" value="1"/>
</dbReference>